<dbReference type="InterPro" id="IPR012506">
    <property type="entry name" value="TMEM86B-like"/>
</dbReference>
<comment type="caution">
    <text evidence="7">The sequence shown here is derived from an EMBL/GenBank/DDBJ whole genome shotgun (WGS) entry which is preliminary data.</text>
</comment>
<evidence type="ECO:0000313" key="7">
    <source>
        <dbReference type="EMBL" id="MCB7385923.1"/>
    </source>
</evidence>
<dbReference type="PANTHER" id="PTHR31885">
    <property type="entry name" value="GH04784P"/>
    <property type="match status" value="1"/>
</dbReference>
<feature type="transmembrane region" description="Helical" evidence="6">
    <location>
        <begin position="193"/>
        <end position="210"/>
    </location>
</feature>
<feature type="transmembrane region" description="Helical" evidence="6">
    <location>
        <begin position="5"/>
        <end position="22"/>
    </location>
</feature>
<comment type="similarity">
    <text evidence="2">Belongs to the TMEM86 family.</text>
</comment>
<evidence type="ECO:0000256" key="2">
    <source>
        <dbReference type="ARBA" id="ARBA00007375"/>
    </source>
</evidence>
<keyword evidence="3 6" id="KW-0812">Transmembrane</keyword>
<keyword evidence="8" id="KW-1185">Reference proteome</keyword>
<feature type="transmembrane region" description="Helical" evidence="6">
    <location>
        <begin position="81"/>
        <end position="99"/>
    </location>
</feature>
<reference evidence="7 8" key="1">
    <citation type="submission" date="2021-10" db="EMBL/GenBank/DDBJ databases">
        <title>Collection of gut derived symbiotic bacterial strains cultured from healthy donors.</title>
        <authorList>
            <person name="Lin H."/>
            <person name="Littmann E."/>
            <person name="Kohout C."/>
            <person name="Pamer E.G."/>
        </authorList>
    </citation>
    <scope>NUCLEOTIDE SEQUENCE [LARGE SCALE GENOMIC DNA]</scope>
    <source>
        <strain evidence="7 8">DFI.1.165</strain>
    </source>
</reference>
<protein>
    <submittedName>
        <fullName evidence="7">Lysoplasmalogenase</fullName>
    </submittedName>
</protein>
<evidence type="ECO:0000256" key="1">
    <source>
        <dbReference type="ARBA" id="ARBA00004141"/>
    </source>
</evidence>
<evidence type="ECO:0000256" key="6">
    <source>
        <dbReference type="SAM" id="Phobius"/>
    </source>
</evidence>
<keyword evidence="5 6" id="KW-0472">Membrane</keyword>
<comment type="subcellular location">
    <subcellularLocation>
        <location evidence="1">Membrane</location>
        <topology evidence="1">Multi-pass membrane protein</topology>
    </subcellularLocation>
</comment>
<sequence length="211" mass="22888">MGGHIIGYCAAALCMAVSGTIYGRWKGKKGNKELVFKALATSMAVILALEAAWNTDSPHRWLITAGLVLCMAADVLLELKFLCGVVAFGCAHICFLWALLCSSEIRLYTVAMTAAMYLIFLAAFAKCLPQLGALKVPAVIYPALLCGMAALAVTYGIQNQSFHAVTMAAGGICFVVSDFILARRYLMEKKERWYGIAVLVFYYSAVYLIAL</sequence>
<proteinExistence type="inferred from homology"/>
<accession>A0ABS8DC26</accession>
<feature type="transmembrane region" description="Helical" evidence="6">
    <location>
        <begin position="105"/>
        <end position="124"/>
    </location>
</feature>
<dbReference type="RefSeq" id="WP_066731927.1">
    <property type="nucleotide sequence ID" value="NZ_JAJCIQ010000001.1"/>
</dbReference>
<dbReference type="Proteomes" id="UP001299546">
    <property type="component" value="Unassembled WGS sequence"/>
</dbReference>
<dbReference type="EMBL" id="JAJCIS010000001">
    <property type="protein sequence ID" value="MCB7385923.1"/>
    <property type="molecule type" value="Genomic_DNA"/>
</dbReference>
<feature type="transmembrane region" description="Helical" evidence="6">
    <location>
        <begin position="136"/>
        <end position="157"/>
    </location>
</feature>
<evidence type="ECO:0000256" key="3">
    <source>
        <dbReference type="ARBA" id="ARBA00022692"/>
    </source>
</evidence>
<name>A0ABS8DC26_9FIRM</name>
<keyword evidence="4 6" id="KW-1133">Transmembrane helix</keyword>
<evidence type="ECO:0000313" key="8">
    <source>
        <dbReference type="Proteomes" id="UP001299546"/>
    </source>
</evidence>
<gene>
    <name evidence="7" type="ORF">LIZ65_01370</name>
</gene>
<dbReference type="Pfam" id="PF07947">
    <property type="entry name" value="YhhN"/>
    <property type="match status" value="1"/>
</dbReference>
<organism evidence="7 8">
    <name type="scientific">Bariatricus massiliensis</name>
    <dbReference type="NCBI Taxonomy" id="1745713"/>
    <lineage>
        <taxon>Bacteria</taxon>
        <taxon>Bacillati</taxon>
        <taxon>Bacillota</taxon>
        <taxon>Clostridia</taxon>
        <taxon>Lachnospirales</taxon>
        <taxon>Lachnospiraceae</taxon>
        <taxon>Bariatricus</taxon>
    </lineage>
</organism>
<evidence type="ECO:0000256" key="5">
    <source>
        <dbReference type="ARBA" id="ARBA00023136"/>
    </source>
</evidence>
<feature type="transmembrane region" description="Helical" evidence="6">
    <location>
        <begin position="163"/>
        <end position="181"/>
    </location>
</feature>
<evidence type="ECO:0000256" key="4">
    <source>
        <dbReference type="ARBA" id="ARBA00022989"/>
    </source>
</evidence>
<dbReference type="PANTHER" id="PTHR31885:SF6">
    <property type="entry name" value="GH04784P"/>
    <property type="match status" value="1"/>
</dbReference>